<reference evidence="2 3" key="1">
    <citation type="submission" date="2020-08" db="EMBL/GenBank/DDBJ databases">
        <title>Genome sequencing of Purple Non-Sulfur Bacteria from various extreme environments.</title>
        <authorList>
            <person name="Mayer M."/>
        </authorList>
    </citation>
    <scope>NUCLEOTIDE SEQUENCE [LARGE SCALE GENOMIC DNA]</scope>
    <source>
        <strain evidence="2 3">JA135</strain>
    </source>
</reference>
<comment type="caution">
    <text evidence="2">The sequence shown here is derived from an EMBL/GenBank/DDBJ whole genome shotgun (WGS) entry which is preliminary data.</text>
</comment>
<dbReference type="RefSeq" id="WP_184438236.1">
    <property type="nucleotide sequence ID" value="NZ_JACIGI010000074.1"/>
</dbReference>
<proteinExistence type="predicted"/>
<keyword evidence="3" id="KW-1185">Reference proteome</keyword>
<organism evidence="2 3">
    <name type="scientific">Roseospira goensis</name>
    <dbReference type="NCBI Taxonomy" id="391922"/>
    <lineage>
        <taxon>Bacteria</taxon>
        <taxon>Pseudomonadati</taxon>
        <taxon>Pseudomonadota</taxon>
        <taxon>Alphaproteobacteria</taxon>
        <taxon>Rhodospirillales</taxon>
        <taxon>Rhodospirillaceae</taxon>
        <taxon>Roseospira</taxon>
    </lineage>
</organism>
<name>A0A7W6S435_9PROT</name>
<sequence length="156" mass="16835">MTRYARIVADVAVDVTDADPATRYHPTVAAEFVAVPEDVRPGWRHDPDTDTWTAPPDPAPAPDPDPAPAVPTTYTPPQFMAALFTAPERIAIRAARETDPVVDDFLTLIEDPRLTEVDRTDPGTVQAIQYLTTTDPPLLTAARAAQVLAGARPDPS</sequence>
<protein>
    <submittedName>
        <fullName evidence="2">Uncharacterized protein</fullName>
    </submittedName>
</protein>
<feature type="compositionally biased region" description="Pro residues" evidence="1">
    <location>
        <begin position="55"/>
        <end position="69"/>
    </location>
</feature>
<feature type="compositionally biased region" description="Basic and acidic residues" evidence="1">
    <location>
        <begin position="39"/>
        <end position="48"/>
    </location>
</feature>
<dbReference type="EMBL" id="JACIGI010000074">
    <property type="protein sequence ID" value="MBB4287965.1"/>
    <property type="molecule type" value="Genomic_DNA"/>
</dbReference>
<accession>A0A7W6S435</accession>
<dbReference type="AlphaFoldDB" id="A0A7W6S435"/>
<evidence type="ECO:0000313" key="3">
    <source>
        <dbReference type="Proteomes" id="UP000555728"/>
    </source>
</evidence>
<gene>
    <name evidence="2" type="ORF">GGD88_003733</name>
</gene>
<evidence type="ECO:0000313" key="2">
    <source>
        <dbReference type="EMBL" id="MBB4287965.1"/>
    </source>
</evidence>
<evidence type="ECO:0000256" key="1">
    <source>
        <dbReference type="SAM" id="MobiDB-lite"/>
    </source>
</evidence>
<dbReference type="Proteomes" id="UP000555728">
    <property type="component" value="Unassembled WGS sequence"/>
</dbReference>
<feature type="region of interest" description="Disordered" evidence="1">
    <location>
        <begin position="39"/>
        <end position="74"/>
    </location>
</feature>